<dbReference type="SUPFAM" id="SSF55347">
    <property type="entry name" value="Glyceraldehyde-3-phosphate dehydrogenase-like, C-terminal domain"/>
    <property type="match status" value="1"/>
</dbReference>
<dbReference type="SUPFAM" id="SSF51735">
    <property type="entry name" value="NAD(P)-binding Rossmann-fold domains"/>
    <property type="match status" value="1"/>
</dbReference>
<dbReference type="Gene3D" id="3.40.50.720">
    <property type="entry name" value="NAD(P)-binding Rossmann-like Domain"/>
    <property type="match status" value="1"/>
</dbReference>
<keyword evidence="4" id="KW-1185">Reference proteome</keyword>
<keyword evidence="3" id="KW-0560">Oxidoreductase</keyword>
<dbReference type="PANTHER" id="PTHR43818:SF5">
    <property type="entry name" value="OXIDOREDUCTASE FAMILY PROTEIN"/>
    <property type="match status" value="1"/>
</dbReference>
<feature type="region of interest" description="Disordered" evidence="1">
    <location>
        <begin position="1"/>
        <end position="26"/>
    </location>
</feature>
<proteinExistence type="predicted"/>
<dbReference type="InterPro" id="IPR006311">
    <property type="entry name" value="TAT_signal"/>
</dbReference>
<sequence>MQNSTQPTPPSSATTPSTGSDSSATRRGFLQNSSLLAGTTLGAGAGLSAMAIPTAHAAGDDVIRVVLIGCGGRGTGAADQIMNTKGNVKLVAVHDAFESKARNTIKRLSSRHGDKVDVPEDQIFSDLDGYKQAIDVDCDLVVIATPPGFKPQQFEYAVNKGRHVFMEKPVAVDAPGVRRVLKSVEESKKKNLMVGIGLQRRHEPVYKETISRIHDGAIGDVISQQVYWNGNGIWYRNKKDDQNEMEFQTNNWYHFNWVSGDQICEQHIHNLDVGCWVKGAYPVKCNGMGGHQQRENGDGSKSQIFDHTFCEYTFADGTKMFSQGRHLAGGWSHVGEFAQGTKGTAVPGGEILGPNAWKFSGKRVNGHQQEQHDIIEALMRGEIYNEGEYGAHSTFTAILGREACYSGKVIKWDELLEKGRDLAPGIDEYTLQSTPPVVKDADGKYPLPVPGKYKPFA</sequence>
<dbReference type="Proteomes" id="UP000318053">
    <property type="component" value="Unassembled WGS sequence"/>
</dbReference>
<dbReference type="EMBL" id="SJPK01000008">
    <property type="protein sequence ID" value="TWT65023.1"/>
    <property type="molecule type" value="Genomic_DNA"/>
</dbReference>
<reference evidence="3 4" key="1">
    <citation type="submission" date="2019-02" db="EMBL/GenBank/DDBJ databases">
        <title>Deep-cultivation of Planctomycetes and their phenomic and genomic characterization uncovers novel biology.</title>
        <authorList>
            <person name="Wiegand S."/>
            <person name="Jogler M."/>
            <person name="Boedeker C."/>
            <person name="Pinto D."/>
            <person name="Vollmers J."/>
            <person name="Rivas-Marin E."/>
            <person name="Kohn T."/>
            <person name="Peeters S.H."/>
            <person name="Heuer A."/>
            <person name="Rast P."/>
            <person name="Oberbeckmann S."/>
            <person name="Bunk B."/>
            <person name="Jeske O."/>
            <person name="Meyerdierks A."/>
            <person name="Storesund J.E."/>
            <person name="Kallscheuer N."/>
            <person name="Luecker S."/>
            <person name="Lage O.M."/>
            <person name="Pohl T."/>
            <person name="Merkel B.J."/>
            <person name="Hornburger P."/>
            <person name="Mueller R.-W."/>
            <person name="Bruemmer F."/>
            <person name="Labrenz M."/>
            <person name="Spormann A.M."/>
            <person name="Op Den Camp H."/>
            <person name="Overmann J."/>
            <person name="Amann R."/>
            <person name="Jetten M.S.M."/>
            <person name="Mascher T."/>
            <person name="Medema M.H."/>
            <person name="Devos D.P."/>
            <person name="Kaster A.-K."/>
            <person name="Ovreas L."/>
            <person name="Rohde M."/>
            <person name="Galperin M.Y."/>
            <person name="Jogler C."/>
        </authorList>
    </citation>
    <scope>NUCLEOTIDE SEQUENCE [LARGE SCALE GENOMIC DNA]</scope>
    <source>
        <strain evidence="3 4">CA85</strain>
    </source>
</reference>
<dbReference type="AlphaFoldDB" id="A0A5C5XRM5"/>
<dbReference type="RefSeq" id="WP_146392285.1">
    <property type="nucleotide sequence ID" value="NZ_SJPK01000008.1"/>
</dbReference>
<dbReference type="InterPro" id="IPR036291">
    <property type="entry name" value="NAD(P)-bd_dom_sf"/>
</dbReference>
<dbReference type="OrthoDB" id="253515at2"/>
<feature type="domain" description="Gfo/Idh/MocA-like oxidoreductase N-terminal" evidence="2">
    <location>
        <begin position="63"/>
        <end position="195"/>
    </location>
</feature>
<dbReference type="InterPro" id="IPR000683">
    <property type="entry name" value="Gfo/Idh/MocA-like_OxRdtase_N"/>
</dbReference>
<evidence type="ECO:0000313" key="3">
    <source>
        <dbReference type="EMBL" id="TWT65023.1"/>
    </source>
</evidence>
<dbReference type="Pfam" id="PF01408">
    <property type="entry name" value="GFO_IDH_MocA"/>
    <property type="match status" value="1"/>
</dbReference>
<accession>A0A5C5XRM5</accession>
<dbReference type="GO" id="GO:0050112">
    <property type="term" value="F:inositol 2-dehydrogenase (NAD+) activity"/>
    <property type="evidence" value="ECO:0007669"/>
    <property type="project" value="UniProtKB-EC"/>
</dbReference>
<dbReference type="PROSITE" id="PS51318">
    <property type="entry name" value="TAT"/>
    <property type="match status" value="1"/>
</dbReference>
<comment type="caution">
    <text evidence="3">The sequence shown here is derived from an EMBL/GenBank/DDBJ whole genome shotgun (WGS) entry which is preliminary data.</text>
</comment>
<protein>
    <submittedName>
        <fullName evidence="3">Inositol 2-dehydrogenase</fullName>
        <ecNumber evidence="3">1.1.1.18</ecNumber>
    </submittedName>
</protein>
<dbReference type="InterPro" id="IPR050463">
    <property type="entry name" value="Gfo/Idh/MocA_oxidrdct_glycsds"/>
</dbReference>
<organism evidence="3 4">
    <name type="scientific">Allorhodopirellula solitaria</name>
    <dbReference type="NCBI Taxonomy" id="2527987"/>
    <lineage>
        <taxon>Bacteria</taxon>
        <taxon>Pseudomonadati</taxon>
        <taxon>Planctomycetota</taxon>
        <taxon>Planctomycetia</taxon>
        <taxon>Pirellulales</taxon>
        <taxon>Pirellulaceae</taxon>
        <taxon>Allorhodopirellula</taxon>
    </lineage>
</organism>
<evidence type="ECO:0000259" key="2">
    <source>
        <dbReference type="Pfam" id="PF01408"/>
    </source>
</evidence>
<dbReference type="EC" id="1.1.1.18" evidence="3"/>
<dbReference type="PANTHER" id="PTHR43818">
    <property type="entry name" value="BCDNA.GH03377"/>
    <property type="match status" value="1"/>
</dbReference>
<evidence type="ECO:0000256" key="1">
    <source>
        <dbReference type="SAM" id="MobiDB-lite"/>
    </source>
</evidence>
<gene>
    <name evidence="3" type="primary">iolG_8</name>
    <name evidence="3" type="ORF">CA85_33680</name>
</gene>
<dbReference type="Gene3D" id="3.30.360.10">
    <property type="entry name" value="Dihydrodipicolinate Reductase, domain 2"/>
    <property type="match status" value="1"/>
</dbReference>
<feature type="compositionally biased region" description="Low complexity" evidence="1">
    <location>
        <begin position="1"/>
        <end position="25"/>
    </location>
</feature>
<name>A0A5C5XRM5_9BACT</name>
<dbReference type="GO" id="GO:0000166">
    <property type="term" value="F:nucleotide binding"/>
    <property type="evidence" value="ECO:0007669"/>
    <property type="project" value="InterPro"/>
</dbReference>
<evidence type="ECO:0000313" key="4">
    <source>
        <dbReference type="Proteomes" id="UP000318053"/>
    </source>
</evidence>